<evidence type="ECO:0000313" key="3">
    <source>
        <dbReference type="EMBL" id="MSS36471.1"/>
    </source>
</evidence>
<dbReference type="RefSeq" id="WP_154471914.1">
    <property type="nucleotide sequence ID" value="NZ_VUMD01000006.1"/>
</dbReference>
<dbReference type="InterPro" id="IPR018337">
    <property type="entry name" value="Cell_wall/Cho-bd_repeat"/>
</dbReference>
<dbReference type="Pfam" id="PF19085">
    <property type="entry name" value="Choline_bind_2"/>
    <property type="match status" value="1"/>
</dbReference>
<accession>A0A7X2NKQ5</accession>
<gene>
    <name evidence="3" type="ORF">FYJ39_07790</name>
</gene>
<feature type="signal peptide" evidence="2">
    <location>
        <begin position="1"/>
        <end position="25"/>
    </location>
</feature>
<evidence type="ECO:0000256" key="1">
    <source>
        <dbReference type="ARBA" id="ARBA00022737"/>
    </source>
</evidence>
<protein>
    <submittedName>
        <fullName evidence="3">Uncharacterized protein</fullName>
    </submittedName>
</protein>
<keyword evidence="2" id="KW-0732">Signal</keyword>
<proteinExistence type="predicted"/>
<feature type="chain" id="PRO_5030904697" evidence="2">
    <location>
        <begin position="26"/>
        <end position="284"/>
    </location>
</feature>
<dbReference type="SUPFAM" id="SSF69360">
    <property type="entry name" value="Cell wall binding repeat"/>
    <property type="match status" value="1"/>
</dbReference>
<dbReference type="EMBL" id="VUMD01000006">
    <property type="protein sequence ID" value="MSS36471.1"/>
    <property type="molecule type" value="Genomic_DNA"/>
</dbReference>
<reference evidence="3 4" key="1">
    <citation type="submission" date="2019-08" db="EMBL/GenBank/DDBJ databases">
        <title>In-depth cultivation of the pig gut microbiome towards novel bacterial diversity and tailored functional studies.</title>
        <authorList>
            <person name="Wylensek D."/>
            <person name="Hitch T.C.A."/>
            <person name="Clavel T."/>
        </authorList>
    </citation>
    <scope>NUCLEOTIDE SEQUENCE [LARGE SCALE GENOMIC DNA]</scope>
    <source>
        <strain evidence="3 4">WCA-389-WT-23D1</strain>
    </source>
</reference>
<keyword evidence="4" id="KW-1185">Reference proteome</keyword>
<evidence type="ECO:0000313" key="4">
    <source>
        <dbReference type="Proteomes" id="UP000429958"/>
    </source>
</evidence>
<dbReference type="Proteomes" id="UP000429958">
    <property type="component" value="Unassembled WGS sequence"/>
</dbReference>
<organism evidence="3 4">
    <name type="scientific">Clostridium porci</name>
    <dbReference type="NCBI Taxonomy" id="2605778"/>
    <lineage>
        <taxon>Bacteria</taxon>
        <taxon>Bacillati</taxon>
        <taxon>Bacillota</taxon>
        <taxon>Clostridia</taxon>
        <taxon>Eubacteriales</taxon>
        <taxon>Clostridiaceae</taxon>
        <taxon>Clostridium</taxon>
    </lineage>
</organism>
<dbReference type="Gene3D" id="2.10.270.10">
    <property type="entry name" value="Cholin Binding"/>
    <property type="match status" value="1"/>
</dbReference>
<sequence length="284" mass="31162">MKMKKIVTMMAAAAMTAAMAMTAMAAPFGSWQQNENGWWWQREDGSYPANSWVWIDGNADGVAECYYFDASGYMVADSITSDGYTVNTDGAWVANGVVQAKAVNADLGGYETAMAGGVTAPAAEGVVMDGKSVEQMTINMNLVNTLGKAGAIDLFPNKTNLENHAAFQYKYEYKNQPILIHGGMVDGQYWVQDYLGTADQIFNNFPKAGIELNAFYDNCGYESHAWQRRVIASSGSTDMVFQLPTGSYRLACGSVDKYCNFDILLTAGNDGQWYIYPNSKVWLH</sequence>
<keyword evidence="1" id="KW-0677">Repeat</keyword>
<evidence type="ECO:0000256" key="2">
    <source>
        <dbReference type="SAM" id="SignalP"/>
    </source>
</evidence>
<dbReference type="AlphaFoldDB" id="A0A7X2NKQ5"/>
<comment type="caution">
    <text evidence="3">The sequence shown here is derived from an EMBL/GenBank/DDBJ whole genome shotgun (WGS) entry which is preliminary data.</text>
</comment>
<name>A0A7X2NKQ5_9CLOT</name>